<evidence type="ECO:0000259" key="4">
    <source>
        <dbReference type="Pfam" id="PF00582"/>
    </source>
</evidence>
<evidence type="ECO:0000313" key="5">
    <source>
        <dbReference type="EMBL" id="BCJ28612.1"/>
    </source>
</evidence>
<dbReference type="InterPro" id="IPR006015">
    <property type="entry name" value="Universal_stress_UspA"/>
</dbReference>
<dbReference type="Pfam" id="PF00582">
    <property type="entry name" value="Usp"/>
    <property type="match status" value="2"/>
</dbReference>
<organism evidence="5 6">
    <name type="scientific">Actinocatenispora sera</name>
    <dbReference type="NCBI Taxonomy" id="390989"/>
    <lineage>
        <taxon>Bacteria</taxon>
        <taxon>Bacillati</taxon>
        <taxon>Actinomycetota</taxon>
        <taxon>Actinomycetes</taxon>
        <taxon>Micromonosporales</taxon>
        <taxon>Micromonosporaceae</taxon>
        <taxon>Actinocatenispora</taxon>
    </lineage>
</organism>
<dbReference type="OrthoDB" id="3174546at2"/>
<evidence type="ECO:0000256" key="2">
    <source>
        <dbReference type="ARBA" id="ARBA00022741"/>
    </source>
</evidence>
<keyword evidence="6" id="KW-1185">Reference proteome</keyword>
<accession>A0A810L1T6</accession>
<protein>
    <submittedName>
        <fullName evidence="5">Universal stress protein</fullName>
    </submittedName>
</protein>
<comment type="similarity">
    <text evidence="1">Belongs to the universal stress protein A family.</text>
</comment>
<keyword evidence="2" id="KW-0547">Nucleotide-binding</keyword>
<feature type="domain" description="UspA" evidence="4">
    <location>
        <begin position="149"/>
        <end position="285"/>
    </location>
</feature>
<gene>
    <name evidence="5" type="ORF">Asera_27200</name>
</gene>
<feature type="domain" description="UspA" evidence="4">
    <location>
        <begin position="1"/>
        <end position="141"/>
    </location>
</feature>
<dbReference type="InterPro" id="IPR014729">
    <property type="entry name" value="Rossmann-like_a/b/a_fold"/>
</dbReference>
<evidence type="ECO:0000256" key="1">
    <source>
        <dbReference type="ARBA" id="ARBA00008791"/>
    </source>
</evidence>
<proteinExistence type="inferred from homology"/>
<dbReference type="Gene3D" id="3.40.50.620">
    <property type="entry name" value="HUPs"/>
    <property type="match status" value="2"/>
</dbReference>
<evidence type="ECO:0000313" key="6">
    <source>
        <dbReference type="Proteomes" id="UP000680750"/>
    </source>
</evidence>
<sequence length="286" mass="30044">MTDPILVGLDGSPPSRRAVRWAAAEAALRGSPLRILTAFVSPIQLYSVIPRSQLPDLAVLQHDARDRLTEQADAVRAEFPDVSVHADLVEQEPAKALVEGSAEASLTVVGQRGRGALAGMLLGSVSDRVATYASGTVVVVPDEPAAGGPVVVGTDGSAASQRAVAVAFEEADRRRTELVAVRAWLASGLDGPNRVALVLDVDEMAEQERRLLEESLAEGRSKHPDVPVRPVLGYGSPVAQLGEQAEGARLLVVGSRGRGGFTGMLLGSTSRSLLYRARCPVAVVRP</sequence>
<dbReference type="Proteomes" id="UP000680750">
    <property type="component" value="Chromosome"/>
</dbReference>
<dbReference type="PRINTS" id="PR01438">
    <property type="entry name" value="UNVRSLSTRESS"/>
</dbReference>
<dbReference type="InterPro" id="IPR006016">
    <property type="entry name" value="UspA"/>
</dbReference>
<reference evidence="5" key="1">
    <citation type="submission" date="2020-08" db="EMBL/GenBank/DDBJ databases">
        <title>Whole genome shotgun sequence of Actinocatenispora sera NBRC 101916.</title>
        <authorList>
            <person name="Komaki H."/>
            <person name="Tamura T."/>
        </authorList>
    </citation>
    <scope>NUCLEOTIDE SEQUENCE</scope>
    <source>
        <strain evidence="5">NBRC 101916</strain>
    </source>
</reference>
<dbReference type="SUPFAM" id="SSF52402">
    <property type="entry name" value="Adenine nucleotide alpha hydrolases-like"/>
    <property type="match status" value="2"/>
</dbReference>
<name>A0A810L1T6_9ACTN</name>
<keyword evidence="3" id="KW-0067">ATP-binding</keyword>
<dbReference type="KEGG" id="aser:Asera_27200"/>
<dbReference type="PANTHER" id="PTHR46268">
    <property type="entry name" value="STRESS RESPONSE PROTEIN NHAX"/>
    <property type="match status" value="1"/>
</dbReference>
<evidence type="ECO:0000256" key="3">
    <source>
        <dbReference type="ARBA" id="ARBA00022840"/>
    </source>
</evidence>
<dbReference type="PANTHER" id="PTHR46268:SF27">
    <property type="entry name" value="UNIVERSAL STRESS PROTEIN RV2623"/>
    <property type="match status" value="1"/>
</dbReference>
<dbReference type="RefSeq" id="WP_030449563.1">
    <property type="nucleotide sequence ID" value="NZ_AP023354.1"/>
</dbReference>
<dbReference type="GO" id="GO:0005524">
    <property type="term" value="F:ATP binding"/>
    <property type="evidence" value="ECO:0007669"/>
    <property type="project" value="UniProtKB-KW"/>
</dbReference>
<dbReference type="AlphaFoldDB" id="A0A810L1T6"/>
<dbReference type="EMBL" id="AP023354">
    <property type="protein sequence ID" value="BCJ28612.1"/>
    <property type="molecule type" value="Genomic_DNA"/>
</dbReference>